<reference evidence="1" key="2">
    <citation type="journal article" date="2015" name="Fish Shellfish Immunol.">
        <title>Early steps in the European eel (Anguilla anguilla)-Vibrio vulnificus interaction in the gills: Role of the RtxA13 toxin.</title>
        <authorList>
            <person name="Callol A."/>
            <person name="Pajuelo D."/>
            <person name="Ebbesson L."/>
            <person name="Teles M."/>
            <person name="MacKenzie S."/>
            <person name="Amaro C."/>
        </authorList>
    </citation>
    <scope>NUCLEOTIDE SEQUENCE</scope>
</reference>
<name>A0A0E9PGC6_ANGAN</name>
<evidence type="ECO:0000313" key="1">
    <source>
        <dbReference type="EMBL" id="JAH03594.1"/>
    </source>
</evidence>
<sequence length="47" mass="5368">MAYRQCFVMCCSSDSINLNKGHTYPLIQNYTSKIPPLYFTGMRSVST</sequence>
<dbReference type="AlphaFoldDB" id="A0A0E9PGC6"/>
<accession>A0A0E9PGC6</accession>
<proteinExistence type="predicted"/>
<protein>
    <submittedName>
        <fullName evidence="1">Uncharacterized protein</fullName>
    </submittedName>
</protein>
<reference evidence="1" key="1">
    <citation type="submission" date="2014-11" db="EMBL/GenBank/DDBJ databases">
        <authorList>
            <person name="Amaro Gonzalez C."/>
        </authorList>
    </citation>
    <scope>NUCLEOTIDE SEQUENCE</scope>
</reference>
<organism evidence="1">
    <name type="scientific">Anguilla anguilla</name>
    <name type="common">European freshwater eel</name>
    <name type="synonym">Muraena anguilla</name>
    <dbReference type="NCBI Taxonomy" id="7936"/>
    <lineage>
        <taxon>Eukaryota</taxon>
        <taxon>Metazoa</taxon>
        <taxon>Chordata</taxon>
        <taxon>Craniata</taxon>
        <taxon>Vertebrata</taxon>
        <taxon>Euteleostomi</taxon>
        <taxon>Actinopterygii</taxon>
        <taxon>Neopterygii</taxon>
        <taxon>Teleostei</taxon>
        <taxon>Anguilliformes</taxon>
        <taxon>Anguillidae</taxon>
        <taxon>Anguilla</taxon>
    </lineage>
</organism>
<dbReference type="EMBL" id="GBXM01104983">
    <property type="protein sequence ID" value="JAH03594.1"/>
    <property type="molecule type" value="Transcribed_RNA"/>
</dbReference>